<dbReference type="CDD" id="cd09628">
    <property type="entry name" value="DOMON_SDR_2_like"/>
    <property type="match status" value="1"/>
</dbReference>
<dbReference type="SMART" id="SM00664">
    <property type="entry name" value="DoH"/>
    <property type="match status" value="2"/>
</dbReference>
<keyword evidence="7 11" id="KW-1133">Transmembrane helix</keyword>
<dbReference type="InterPro" id="IPR042307">
    <property type="entry name" value="Reeler_sf"/>
</dbReference>
<dbReference type="InterPro" id="IPR002861">
    <property type="entry name" value="Reeler_dom"/>
</dbReference>
<evidence type="ECO:0000256" key="9">
    <source>
        <dbReference type="ARBA" id="ARBA00023136"/>
    </source>
</evidence>
<evidence type="ECO:0000256" key="5">
    <source>
        <dbReference type="ARBA" id="ARBA00022692"/>
    </source>
</evidence>
<dbReference type="PROSITE" id="PS50939">
    <property type="entry name" value="CYTOCHROME_B561"/>
    <property type="match status" value="1"/>
</dbReference>
<keyword evidence="4" id="KW-0813">Transport</keyword>
<gene>
    <name evidence="15" type="ORF">scyTo_0003272</name>
</gene>
<name>A0A401PM53_SCYTO</name>
<comment type="similarity">
    <text evidence="3">Belongs to the FRRS1 family.</text>
</comment>
<evidence type="ECO:0000256" key="3">
    <source>
        <dbReference type="ARBA" id="ARBA00009195"/>
    </source>
</evidence>
<organism evidence="15 16">
    <name type="scientific">Scyliorhinus torazame</name>
    <name type="common">Cloudy catshark</name>
    <name type="synonym">Catulus torazame</name>
    <dbReference type="NCBI Taxonomy" id="75743"/>
    <lineage>
        <taxon>Eukaryota</taxon>
        <taxon>Metazoa</taxon>
        <taxon>Chordata</taxon>
        <taxon>Craniata</taxon>
        <taxon>Vertebrata</taxon>
        <taxon>Chondrichthyes</taxon>
        <taxon>Elasmobranchii</taxon>
        <taxon>Galeomorphii</taxon>
        <taxon>Galeoidea</taxon>
        <taxon>Carcharhiniformes</taxon>
        <taxon>Scyliorhinidae</taxon>
        <taxon>Scyliorhinus</taxon>
    </lineage>
</organism>
<dbReference type="SMART" id="SM00665">
    <property type="entry name" value="B561"/>
    <property type="match status" value="1"/>
</dbReference>
<keyword evidence="5 11" id="KW-0812">Transmembrane</keyword>
<evidence type="ECO:0000256" key="7">
    <source>
        <dbReference type="ARBA" id="ARBA00022989"/>
    </source>
</evidence>
<dbReference type="Pfam" id="PF03351">
    <property type="entry name" value="DOMON"/>
    <property type="match status" value="1"/>
</dbReference>
<dbReference type="STRING" id="75743.A0A401PM53"/>
<evidence type="ECO:0000256" key="4">
    <source>
        <dbReference type="ARBA" id="ARBA00022448"/>
    </source>
</evidence>
<feature type="domain" description="Reelin" evidence="14">
    <location>
        <begin position="58"/>
        <end position="226"/>
    </location>
</feature>
<evidence type="ECO:0000256" key="11">
    <source>
        <dbReference type="SAM" id="Phobius"/>
    </source>
</evidence>
<feature type="domain" description="DOMON" evidence="12">
    <location>
        <begin position="267"/>
        <end position="381"/>
    </location>
</feature>
<dbReference type="InterPro" id="IPR005018">
    <property type="entry name" value="DOMON_domain"/>
</dbReference>
<dbReference type="OMA" id="FPMADMT"/>
<dbReference type="EMBL" id="BFAA01000881">
    <property type="protein sequence ID" value="GCB74185.1"/>
    <property type="molecule type" value="Genomic_DNA"/>
</dbReference>
<evidence type="ECO:0008006" key="17">
    <source>
        <dbReference type="Google" id="ProtNLM"/>
    </source>
</evidence>
<comment type="cofactor">
    <cofactor evidence="1">
        <name>heme b</name>
        <dbReference type="ChEBI" id="CHEBI:60344"/>
    </cofactor>
</comment>
<comment type="subcellular location">
    <subcellularLocation>
        <location evidence="2">Membrane</location>
        <topology evidence="2">Multi-pass membrane protein</topology>
    </subcellularLocation>
</comment>
<accession>A0A401PM53</accession>
<feature type="transmembrane region" description="Helical" evidence="11">
    <location>
        <begin position="497"/>
        <end position="516"/>
    </location>
</feature>
<dbReference type="AlphaFoldDB" id="A0A401PM53"/>
<keyword evidence="16" id="KW-1185">Reference proteome</keyword>
<dbReference type="PROSITE" id="PS51019">
    <property type="entry name" value="REELIN"/>
    <property type="match status" value="1"/>
</dbReference>
<dbReference type="CDD" id="cd08544">
    <property type="entry name" value="Reeler"/>
    <property type="match status" value="1"/>
</dbReference>
<evidence type="ECO:0000256" key="1">
    <source>
        <dbReference type="ARBA" id="ARBA00001970"/>
    </source>
</evidence>
<evidence type="ECO:0000313" key="15">
    <source>
        <dbReference type="EMBL" id="GCB74185.1"/>
    </source>
</evidence>
<feature type="transmembrane region" description="Helical" evidence="11">
    <location>
        <begin position="562"/>
        <end position="583"/>
    </location>
</feature>
<dbReference type="PROSITE" id="PS50836">
    <property type="entry name" value="DOMON"/>
    <property type="match status" value="1"/>
</dbReference>
<dbReference type="PANTHER" id="PTHR45828:SF44">
    <property type="entry name" value="FERRIC-CHELATE REDUCTASE 1-RELATED"/>
    <property type="match status" value="1"/>
</dbReference>
<evidence type="ECO:0000259" key="14">
    <source>
        <dbReference type="PROSITE" id="PS51019"/>
    </source>
</evidence>
<comment type="caution">
    <text evidence="15">The sequence shown here is derived from an EMBL/GenBank/DDBJ whole genome shotgun (WGS) entry which is preliminary data.</text>
</comment>
<sequence>MWQSFPVLPQCAAAPGTASPNFSFNPCWRKDTQLQDPNISKMRGHTCFVLGFLTVTFPVYISGYSRGNVGGFCDTMLPNHNTNTKQTTDAPYQIITSISSFNPGDTIQVTLRGTTGNNFKGFLLEARAAEPSSPVTPLGAFQTTTSNTQLLNCIIGGMTYMASAVSHTSGSQKSEIVVNWIAPDTGNIEFRATFVQAFATFWTPVMSQIIKRSATTSNNSNTVTSVSSTTTSLLNTATLPQGISSDGCGSTKFCFSNPAQCDPARDENCFFMSSTPLDNRGLQFEMSGRATGYISIGFSDDRLMGNDDIYICGMDTSGNIQVQRAYSTGRVLPRTVPLGEVNNIQVSDVNGIIQCSFNTRNNISTAQRAANEMYYLFFAYGSSANGQINQHIEIPFISVEKVNVGIIQLASGNRRKSTLIKTHAALLLIAWMTTGSIGMIFAKFFKNIGGSKKILGKNIWFQLHLLLMVLTVAATVIGFVLAFVHVRGWSHNKGSHPVLGCIVMGLALIQPTVAICRPSPDNKRRFIFNWFHSSLALVIKCLAVATLFLGFKLLLNRTANKWPVKVLGGFVGWEALFFILHFICCYFKEKALYVNLKRKVDPDFILFIVYLCGNLAFLIALLVGIAQT</sequence>
<dbReference type="OrthoDB" id="2419613at2759"/>
<evidence type="ECO:0000256" key="2">
    <source>
        <dbReference type="ARBA" id="ARBA00004141"/>
    </source>
</evidence>
<evidence type="ECO:0000256" key="6">
    <source>
        <dbReference type="ARBA" id="ARBA00022982"/>
    </source>
</evidence>
<keyword evidence="10" id="KW-0325">Glycoprotein</keyword>
<evidence type="ECO:0000313" key="16">
    <source>
        <dbReference type="Proteomes" id="UP000288216"/>
    </source>
</evidence>
<keyword evidence="8" id="KW-0408">Iron</keyword>
<evidence type="ECO:0000259" key="13">
    <source>
        <dbReference type="PROSITE" id="PS50939"/>
    </source>
</evidence>
<evidence type="ECO:0000256" key="10">
    <source>
        <dbReference type="ARBA" id="ARBA00023180"/>
    </source>
</evidence>
<dbReference type="PANTHER" id="PTHR45828">
    <property type="entry name" value="CYTOCHROME B561/FERRIC REDUCTASE TRANSMEMBRANE"/>
    <property type="match status" value="1"/>
</dbReference>
<dbReference type="Pfam" id="PF02014">
    <property type="entry name" value="Reeler"/>
    <property type="match status" value="1"/>
</dbReference>
<feature type="transmembrane region" description="Helical" evidence="11">
    <location>
        <begin position="528"/>
        <end position="550"/>
    </location>
</feature>
<dbReference type="CDD" id="cd08760">
    <property type="entry name" value="Cyt_b561_FRRS1_like"/>
    <property type="match status" value="1"/>
</dbReference>
<dbReference type="InterPro" id="IPR006593">
    <property type="entry name" value="Cyt_b561/ferric_Rdtase_TM"/>
</dbReference>
<protein>
    <recommendedName>
        <fullName evidence="17">Ferric-chelate reductase 1</fullName>
    </recommendedName>
</protein>
<dbReference type="GO" id="GO:0016020">
    <property type="term" value="C:membrane"/>
    <property type="evidence" value="ECO:0007669"/>
    <property type="project" value="UniProtKB-SubCell"/>
</dbReference>
<dbReference type="Gene3D" id="1.20.120.1770">
    <property type="match status" value="1"/>
</dbReference>
<feature type="domain" description="Cytochrome b561" evidence="13">
    <location>
        <begin position="390"/>
        <end position="587"/>
    </location>
</feature>
<evidence type="ECO:0000259" key="12">
    <source>
        <dbReference type="PROSITE" id="PS50836"/>
    </source>
</evidence>
<dbReference type="Gene3D" id="2.60.40.4060">
    <property type="entry name" value="Reeler domain"/>
    <property type="match status" value="1"/>
</dbReference>
<evidence type="ECO:0000256" key="8">
    <source>
        <dbReference type="ARBA" id="ARBA00023004"/>
    </source>
</evidence>
<proteinExistence type="inferred from homology"/>
<dbReference type="Proteomes" id="UP000288216">
    <property type="component" value="Unassembled WGS sequence"/>
</dbReference>
<feature type="transmembrane region" description="Helical" evidence="11">
    <location>
        <begin position="604"/>
        <end position="626"/>
    </location>
</feature>
<keyword evidence="6" id="KW-0249">Electron transport</keyword>
<feature type="transmembrane region" description="Helical" evidence="11">
    <location>
        <begin position="424"/>
        <end position="445"/>
    </location>
</feature>
<reference evidence="15 16" key="1">
    <citation type="journal article" date="2018" name="Nat. Ecol. Evol.">
        <title>Shark genomes provide insights into elasmobranch evolution and the origin of vertebrates.</title>
        <authorList>
            <person name="Hara Y"/>
            <person name="Yamaguchi K"/>
            <person name="Onimaru K"/>
            <person name="Kadota M"/>
            <person name="Koyanagi M"/>
            <person name="Keeley SD"/>
            <person name="Tatsumi K"/>
            <person name="Tanaka K"/>
            <person name="Motone F"/>
            <person name="Kageyama Y"/>
            <person name="Nozu R"/>
            <person name="Adachi N"/>
            <person name="Nishimura O"/>
            <person name="Nakagawa R"/>
            <person name="Tanegashima C"/>
            <person name="Kiyatake I"/>
            <person name="Matsumoto R"/>
            <person name="Murakumo K"/>
            <person name="Nishida K"/>
            <person name="Terakita A"/>
            <person name="Kuratani S"/>
            <person name="Sato K"/>
            <person name="Hyodo S Kuraku.S."/>
        </authorList>
    </citation>
    <scope>NUCLEOTIDE SEQUENCE [LARGE SCALE GENOMIC DNA]</scope>
</reference>
<feature type="transmembrane region" description="Helical" evidence="11">
    <location>
        <begin position="465"/>
        <end position="485"/>
    </location>
</feature>
<keyword evidence="9 11" id="KW-0472">Membrane</keyword>
<dbReference type="InterPro" id="IPR051237">
    <property type="entry name" value="Ferric-chelate_Red/DefProt"/>
</dbReference>